<dbReference type="EMBL" id="LMCB01000030">
    <property type="protein sequence ID" value="KZL17673.1"/>
    <property type="molecule type" value="Genomic_DNA"/>
</dbReference>
<evidence type="ECO:0000313" key="1">
    <source>
        <dbReference type="EMBL" id="KZL17673.1"/>
    </source>
</evidence>
<evidence type="ECO:0000313" key="2">
    <source>
        <dbReference type="Proteomes" id="UP000076577"/>
    </source>
</evidence>
<sequence length="46" mass="5739">MPRYHKHFETYAQVQRREFRDEIAEFVANAALQRKRYQSRRILTAR</sequence>
<dbReference type="RefSeq" id="WP_161941224.1">
    <property type="nucleotide sequence ID" value="NZ_FOFM01000010.1"/>
</dbReference>
<gene>
    <name evidence="1" type="ORF">PsAD2_03009</name>
</gene>
<protein>
    <submittedName>
        <fullName evidence="1">Uncharacterized protein</fullName>
    </submittedName>
</protein>
<dbReference type="PATRIC" id="fig|989403.3.peg.3224"/>
<dbReference type="AlphaFoldDB" id="A0A165XG45"/>
<reference evidence="1 2" key="1">
    <citation type="journal article" date="2016" name="Front. Microbiol.">
        <title>Comparative Genomic Analysis Reveals a Diverse Repertoire of Genes Involved in Prokaryote-Eukaryote Interactions within the Pseudovibrio Genus.</title>
        <authorList>
            <person name="Romano S."/>
            <person name="Fernandez-Guerra A."/>
            <person name="Reen F.J."/>
            <person name="Glockner F.O."/>
            <person name="Crowley S.P."/>
            <person name="O'Sullivan O."/>
            <person name="Cotter P.D."/>
            <person name="Adams C."/>
            <person name="Dobson A.D."/>
            <person name="O'Gara F."/>
        </authorList>
    </citation>
    <scope>NUCLEOTIDE SEQUENCE [LARGE SCALE GENOMIC DNA]</scope>
    <source>
        <strain evidence="1 2">Ad2</strain>
    </source>
</reference>
<dbReference type="Proteomes" id="UP000076577">
    <property type="component" value="Unassembled WGS sequence"/>
</dbReference>
<accession>A0A165XG45</accession>
<dbReference type="STRING" id="989403.SAMN05421798_11073"/>
<keyword evidence="2" id="KW-1185">Reference proteome</keyword>
<organism evidence="1 2">
    <name type="scientific">Pseudovibrio axinellae</name>
    <dbReference type="NCBI Taxonomy" id="989403"/>
    <lineage>
        <taxon>Bacteria</taxon>
        <taxon>Pseudomonadati</taxon>
        <taxon>Pseudomonadota</taxon>
        <taxon>Alphaproteobacteria</taxon>
        <taxon>Hyphomicrobiales</taxon>
        <taxon>Stappiaceae</taxon>
        <taxon>Pseudovibrio</taxon>
    </lineage>
</organism>
<proteinExistence type="predicted"/>
<comment type="caution">
    <text evidence="1">The sequence shown here is derived from an EMBL/GenBank/DDBJ whole genome shotgun (WGS) entry which is preliminary data.</text>
</comment>
<name>A0A165XG45_9HYPH</name>